<evidence type="ECO:0008006" key="3">
    <source>
        <dbReference type="Google" id="ProtNLM"/>
    </source>
</evidence>
<sequence length="347" mass="40224">MNFNIKRQLKRTSIATNTMLVALSFVAVSCTKVELDEKERALVAKQELANNFDKLFEEAFEKPDETEQKLRTFVFTDLVSDGKNLLTDQDIRVNETLIKMAIRLKRNQSTLEQELNKGSLYDGYVRRNNIIINCKSVLHELPYRARQGAKYERLQAKVAEIESMVGAILKKRESALGAIPTELLNKQWKWTFDLAGHEDELPDLYTGDYKGLKDLSFDFHFNKNNTITAKRFFLAPIIVDYSLNFDSAGDWKQELMAENNISCFVYNNKIFFRVPMKDNANTFTGRGNVAHEWYYEYTYSVNGNELTLSEPRITLYVMVNLRSSDYNSEMFENGYYADFKSFTLTAQ</sequence>
<keyword evidence="2" id="KW-1185">Reference proteome</keyword>
<dbReference type="EMBL" id="JAHXCT010000003">
    <property type="protein sequence ID" value="MBW4769305.1"/>
    <property type="molecule type" value="Genomic_DNA"/>
</dbReference>
<dbReference type="PROSITE" id="PS51257">
    <property type="entry name" value="PROKAR_LIPOPROTEIN"/>
    <property type="match status" value="1"/>
</dbReference>
<gene>
    <name evidence="1" type="ORF">KZO38_05955</name>
</gene>
<dbReference type="Proteomes" id="UP000788426">
    <property type="component" value="Unassembled WGS sequence"/>
</dbReference>
<dbReference type="RefSeq" id="WP_219481126.1">
    <property type="nucleotide sequence ID" value="NZ_JAHXCT010000003.1"/>
</dbReference>
<organism evidence="1 2">
    <name type="scientific">Hoylesella nanceiensis</name>
    <dbReference type="NCBI Taxonomy" id="425941"/>
    <lineage>
        <taxon>Bacteria</taxon>
        <taxon>Pseudomonadati</taxon>
        <taxon>Bacteroidota</taxon>
        <taxon>Bacteroidia</taxon>
        <taxon>Bacteroidales</taxon>
        <taxon>Prevotellaceae</taxon>
        <taxon>Hoylesella</taxon>
    </lineage>
</organism>
<evidence type="ECO:0000313" key="1">
    <source>
        <dbReference type="EMBL" id="MBW4769305.1"/>
    </source>
</evidence>
<evidence type="ECO:0000313" key="2">
    <source>
        <dbReference type="Proteomes" id="UP000788426"/>
    </source>
</evidence>
<protein>
    <recommendedName>
        <fullName evidence="3">Lipoprotein</fullName>
    </recommendedName>
</protein>
<reference evidence="1 2" key="1">
    <citation type="submission" date="2021-07" db="EMBL/GenBank/DDBJ databases">
        <title>Genomic diversity and antimicrobial resistance of Prevotella spp. isolated from chronic lung disease airways.</title>
        <authorList>
            <person name="Webb K.A."/>
            <person name="Olagoke O.S."/>
            <person name="Baird T."/>
            <person name="Neill J."/>
            <person name="Pham A."/>
            <person name="Wells T.J."/>
            <person name="Ramsay K.A."/>
            <person name="Bell S.C."/>
            <person name="Sarovich D.S."/>
            <person name="Price E.P."/>
        </authorList>
    </citation>
    <scope>NUCLEOTIDE SEQUENCE [LARGE SCALE GENOMIC DNA]</scope>
    <source>
        <strain evidence="1 2">SCHI0011.S.12</strain>
    </source>
</reference>
<proteinExistence type="predicted"/>
<name>A0ABS6YCN4_9BACT</name>
<comment type="caution">
    <text evidence="1">The sequence shown here is derived from an EMBL/GenBank/DDBJ whole genome shotgun (WGS) entry which is preliminary data.</text>
</comment>
<accession>A0ABS6YCN4</accession>